<name>A0A1G6JLE4_9GAMM</name>
<organism evidence="1 2">
    <name type="scientific">Acinetobacter marinus</name>
    <dbReference type="NCBI Taxonomy" id="281375"/>
    <lineage>
        <taxon>Bacteria</taxon>
        <taxon>Pseudomonadati</taxon>
        <taxon>Pseudomonadota</taxon>
        <taxon>Gammaproteobacteria</taxon>
        <taxon>Moraxellales</taxon>
        <taxon>Moraxellaceae</taxon>
        <taxon>Acinetobacter</taxon>
    </lineage>
</organism>
<dbReference type="OrthoDB" id="489040at2"/>
<accession>A0A1G6JLE4</accession>
<proteinExistence type="predicted"/>
<keyword evidence="2" id="KW-1185">Reference proteome</keyword>
<gene>
    <name evidence="1" type="ORF">SAMN05421749_103390</name>
</gene>
<dbReference type="AlphaFoldDB" id="A0A1G6JLE4"/>
<sequence>MPYQYHDETHIHQLPEDTVFVFGSNLAGKHECGAALTAYKHFGAMTHFGRGWAGQSFAIATENEHQQAMPIHQIAHYIDDFKIYTKNHPRQTYFVTAVGCGHVGYDAKDIAPLFQGVTDNVILPIRFKVYLEA</sequence>
<dbReference type="EMBL" id="FMYK01000003">
    <property type="protein sequence ID" value="SDC19560.1"/>
    <property type="molecule type" value="Genomic_DNA"/>
</dbReference>
<evidence type="ECO:0000313" key="1">
    <source>
        <dbReference type="EMBL" id="SDC19560.1"/>
    </source>
</evidence>
<protein>
    <submittedName>
        <fullName evidence="1">Uncharacterized protein</fullName>
    </submittedName>
</protein>
<reference evidence="2" key="1">
    <citation type="submission" date="2016-09" db="EMBL/GenBank/DDBJ databases">
        <authorList>
            <person name="Varghese N."/>
            <person name="Submissions S."/>
        </authorList>
    </citation>
    <scope>NUCLEOTIDE SEQUENCE [LARGE SCALE GENOMIC DNA]</scope>
    <source>
        <strain evidence="2">ANC 3699</strain>
    </source>
</reference>
<evidence type="ECO:0000313" key="2">
    <source>
        <dbReference type="Proteomes" id="UP000242317"/>
    </source>
</evidence>
<dbReference type="Proteomes" id="UP000242317">
    <property type="component" value="Unassembled WGS sequence"/>
</dbReference>